<dbReference type="EMBL" id="MHKB01000008">
    <property type="protein sequence ID" value="OGY79685.1"/>
    <property type="molecule type" value="Genomic_DNA"/>
</dbReference>
<protein>
    <recommendedName>
        <fullName evidence="6">Right handed beta helix domain-containing protein</fullName>
    </recommendedName>
</protein>
<keyword evidence="2" id="KW-0106">Calcium</keyword>
<dbReference type="AlphaFoldDB" id="A0A1G2ASN9"/>
<keyword evidence="1" id="KW-0732">Signal</keyword>
<dbReference type="PANTHER" id="PTHR10199:SF110">
    <property type="entry name" value="TSP C-TERMINAL DOMAIN-CONTAINING PROTEIN"/>
    <property type="match status" value="1"/>
</dbReference>
<feature type="compositionally biased region" description="Acidic residues" evidence="3">
    <location>
        <begin position="97"/>
        <end position="112"/>
    </location>
</feature>
<dbReference type="SUPFAM" id="SSF51126">
    <property type="entry name" value="Pectin lyase-like"/>
    <property type="match status" value="1"/>
</dbReference>
<evidence type="ECO:0000256" key="1">
    <source>
        <dbReference type="ARBA" id="ARBA00022729"/>
    </source>
</evidence>
<proteinExistence type="predicted"/>
<dbReference type="Gene3D" id="2.160.20.10">
    <property type="entry name" value="Single-stranded right-handed beta-helix, Pectin lyase-like"/>
    <property type="match status" value="1"/>
</dbReference>
<evidence type="ECO:0000313" key="5">
    <source>
        <dbReference type="Proteomes" id="UP000177165"/>
    </source>
</evidence>
<dbReference type="InterPro" id="IPR003367">
    <property type="entry name" value="Thrombospondin_3-like_rpt"/>
</dbReference>
<evidence type="ECO:0000313" key="4">
    <source>
        <dbReference type="EMBL" id="OGY79685.1"/>
    </source>
</evidence>
<name>A0A1G2ASN9_9BACT</name>
<dbReference type="GO" id="GO:0005509">
    <property type="term" value="F:calcium ion binding"/>
    <property type="evidence" value="ECO:0007669"/>
    <property type="project" value="InterPro"/>
</dbReference>
<evidence type="ECO:0000256" key="2">
    <source>
        <dbReference type="ARBA" id="ARBA00022837"/>
    </source>
</evidence>
<dbReference type="Proteomes" id="UP000177165">
    <property type="component" value="Unassembled WGS sequence"/>
</dbReference>
<evidence type="ECO:0008006" key="6">
    <source>
        <dbReference type="Google" id="ProtNLM"/>
    </source>
</evidence>
<dbReference type="Pfam" id="PF02412">
    <property type="entry name" value="TSP_3"/>
    <property type="match status" value="7"/>
</dbReference>
<dbReference type="InterPro" id="IPR012334">
    <property type="entry name" value="Pectin_lyas_fold"/>
</dbReference>
<comment type="caution">
    <text evidence="4">The sequence shown here is derived from an EMBL/GenBank/DDBJ whole genome shotgun (WGS) entry which is preliminary data.</text>
</comment>
<dbReference type="InterPro" id="IPR028974">
    <property type="entry name" value="TSP_type-3_rpt"/>
</dbReference>
<sequence length="587" mass="63111">MFVVFLFCFASFAAPTCYIVDLDGDGIENWQDNCPYNPNVDQADIDGDGIGDVCDDCPHDANIGDEDEDLIDDTCDNCPATFNPDQRDTDTDRFGDACDEDDDDDSIPDAEDNCPLYRNEEQADGDTDGVGDPCDNCSEVPNPDQADDDHDGFGDVCDSCPDVPNWNWDTDNDGIDDACDPCNDVDGDEVCDEQDNCRYHNPDQADCDGNGLGDLCEYDGDGDRIPFDCDNCPEVPNPDQTDTDGDGTGDACEMLENCHQETTLCVPQEFSSIQSAVDAAPESGTIFITDTGMPYNGCIHISNKQMLTLQGDPEAIPSISNGGEACSTFEIINSTGINFETLRVDNRADNAAFAFRDATGMLWNIHIAEAAPGIIAYGTSNIFVNESRINGELGVFATDMARMYIVLSEITGSYASVLANADATVRIVSSMLNGGVTVLDQVELILSNVDVYTNLAYGVEVGEGPYVHMSFVTIESTVTALRAEHRIFIETSILLSSSSPVTGVTPDFSNLTILWGSECGAACDSPYVIWADPQFVIGHIPENTSSAVDAATYGPDEDVRGVHRPADGNGDGIALYDLGAFEVPDEE</sequence>
<dbReference type="InterPro" id="IPR011050">
    <property type="entry name" value="Pectin_lyase_fold/virulence"/>
</dbReference>
<dbReference type="GO" id="GO:0007155">
    <property type="term" value="P:cell adhesion"/>
    <property type="evidence" value="ECO:0007669"/>
    <property type="project" value="InterPro"/>
</dbReference>
<dbReference type="InterPro" id="IPR017897">
    <property type="entry name" value="Thrombospondin_3_rpt"/>
</dbReference>
<dbReference type="SUPFAM" id="SSF103647">
    <property type="entry name" value="TSP type-3 repeat"/>
    <property type="match status" value="3"/>
</dbReference>
<dbReference type="PROSITE" id="PS51234">
    <property type="entry name" value="TSP3"/>
    <property type="match status" value="2"/>
</dbReference>
<feature type="compositionally biased region" description="Basic and acidic residues" evidence="3">
    <location>
        <begin position="86"/>
        <end position="96"/>
    </location>
</feature>
<organism evidence="4 5">
    <name type="scientific">Candidatus Kerfeldbacteria bacterium RIFCSPHIGHO2_02_FULL_42_14</name>
    <dbReference type="NCBI Taxonomy" id="1798540"/>
    <lineage>
        <taxon>Bacteria</taxon>
        <taxon>Candidatus Kerfeldiibacteriota</taxon>
    </lineage>
</organism>
<feature type="region of interest" description="Disordered" evidence="3">
    <location>
        <begin position="86"/>
        <end position="132"/>
    </location>
</feature>
<dbReference type="Gene3D" id="4.10.1080.10">
    <property type="entry name" value="TSP type-3 repeat"/>
    <property type="match status" value="3"/>
</dbReference>
<dbReference type="STRING" id="1798540.A3B74_02850"/>
<gene>
    <name evidence="4" type="ORF">A3B74_02850</name>
</gene>
<accession>A0A1G2ASN9</accession>
<evidence type="ECO:0000256" key="3">
    <source>
        <dbReference type="SAM" id="MobiDB-lite"/>
    </source>
</evidence>
<reference evidence="4 5" key="1">
    <citation type="journal article" date="2016" name="Nat. Commun.">
        <title>Thousands of microbial genomes shed light on interconnected biogeochemical processes in an aquifer system.</title>
        <authorList>
            <person name="Anantharaman K."/>
            <person name="Brown C.T."/>
            <person name="Hug L.A."/>
            <person name="Sharon I."/>
            <person name="Castelle C.J."/>
            <person name="Probst A.J."/>
            <person name="Thomas B.C."/>
            <person name="Singh A."/>
            <person name="Wilkins M.J."/>
            <person name="Karaoz U."/>
            <person name="Brodie E.L."/>
            <person name="Williams K.H."/>
            <person name="Hubbard S.S."/>
            <person name="Banfield J.F."/>
        </authorList>
    </citation>
    <scope>NUCLEOTIDE SEQUENCE [LARGE SCALE GENOMIC DNA]</scope>
</reference>
<dbReference type="PANTHER" id="PTHR10199">
    <property type="entry name" value="THROMBOSPONDIN"/>
    <property type="match status" value="1"/>
</dbReference>